<reference evidence="2 3" key="2">
    <citation type="submission" date="2018-05" db="EMBL/GenBank/DDBJ databases">
        <authorList>
            <person name="Lanie J.A."/>
            <person name="Ng W.-L."/>
            <person name="Kazmierczak K.M."/>
            <person name="Andrzejewski T.M."/>
            <person name="Davidsen T.M."/>
            <person name="Wayne K.J."/>
            <person name="Tettelin H."/>
            <person name="Glass J.I."/>
            <person name="Rusch D."/>
            <person name="Podicherti R."/>
            <person name="Tsui H.-C.T."/>
            <person name="Winkler M.E."/>
        </authorList>
    </citation>
    <scope>NUCLEOTIDE SEQUENCE [LARGE SCALE GENOMIC DNA]</scope>
    <source>
        <strain evidence="2 3">C305</strain>
    </source>
</reference>
<protein>
    <recommendedName>
        <fullName evidence="1">10-bladed beta-propeller domain-containing protein</fullName>
    </recommendedName>
</protein>
<proteinExistence type="predicted"/>
<dbReference type="Proteomes" id="UP000245370">
    <property type="component" value="Unassembled WGS sequence"/>
</dbReference>
<evidence type="ECO:0000313" key="3">
    <source>
        <dbReference type="Proteomes" id="UP000245370"/>
    </source>
</evidence>
<evidence type="ECO:0000313" key="2">
    <source>
        <dbReference type="EMBL" id="PWH85007.1"/>
    </source>
</evidence>
<organism evidence="2 3">
    <name type="scientific">Brumimicrobium oceani</name>
    <dbReference type="NCBI Taxonomy" id="2100725"/>
    <lineage>
        <taxon>Bacteria</taxon>
        <taxon>Pseudomonadati</taxon>
        <taxon>Bacteroidota</taxon>
        <taxon>Flavobacteriia</taxon>
        <taxon>Flavobacteriales</taxon>
        <taxon>Crocinitomicaceae</taxon>
        <taxon>Brumimicrobium</taxon>
    </lineage>
</organism>
<evidence type="ECO:0000259" key="1">
    <source>
        <dbReference type="Pfam" id="PF21734"/>
    </source>
</evidence>
<comment type="caution">
    <text evidence="2">The sequence shown here is derived from an EMBL/GenBank/DDBJ whole genome shotgun (WGS) entry which is preliminary data.</text>
</comment>
<dbReference type="InterPro" id="IPR049141">
    <property type="entry name" value="10_blade"/>
</dbReference>
<accession>A0A2U2XB68</accession>
<dbReference type="Pfam" id="PF21734">
    <property type="entry name" value="10_blade"/>
    <property type="match status" value="1"/>
</dbReference>
<feature type="domain" description="10-bladed beta-propeller" evidence="1">
    <location>
        <begin position="17"/>
        <end position="357"/>
    </location>
</feature>
<keyword evidence="3" id="KW-1185">Reference proteome</keyword>
<dbReference type="AlphaFoldDB" id="A0A2U2XB68"/>
<name>A0A2U2XB68_9FLAO</name>
<sequence>MIQKGSLLILILISFQLNAQRVFPLLDNRDYFKSFHEGQTRQLDHLKPIDYKYSEELIAFIDNKRDLFVYDGKTNEKLTGLANDYKIGINLVAWNTGPVVSVWDNGRIYDLTLFGRNYEVSDSLVVFEDLRDNVIRVYYKGEIHDLFYSISDLYFPQTIGSNTVAFRGNGNVHYAFIRGEIIELGVFNEAINFAAGANLVTFNDPFNQSFAVAFQDEVLDVEPTMVMNYKAGYDQFVYTDRNNNLKAYIDGELITLSSYPQFYEVFRTMVVWGENGVLYTYNNGTRYEIANYIPDEYKIREGIVAFRNLNGGVSVFHNNEVEIVSNLSGAPFEVNGNTVRVQVNKGNYVFFKNGFTYQE</sequence>
<gene>
    <name evidence="2" type="ORF">DIT68_11590</name>
</gene>
<reference evidence="2 3" key="1">
    <citation type="submission" date="2018-05" db="EMBL/GenBank/DDBJ databases">
        <title>Brumimicrobium oceani sp. nov., isolated from coastal sediment.</title>
        <authorList>
            <person name="Kou Y."/>
        </authorList>
    </citation>
    <scope>NUCLEOTIDE SEQUENCE [LARGE SCALE GENOMIC DNA]</scope>
    <source>
        <strain evidence="2 3">C305</strain>
    </source>
</reference>
<dbReference type="EMBL" id="QFRJ01000009">
    <property type="protein sequence ID" value="PWH85007.1"/>
    <property type="molecule type" value="Genomic_DNA"/>
</dbReference>